<dbReference type="InterPro" id="IPR036047">
    <property type="entry name" value="F-box-like_dom_sf"/>
</dbReference>
<dbReference type="CDD" id="cd22157">
    <property type="entry name" value="F-box_AtFBW1-like"/>
    <property type="match status" value="1"/>
</dbReference>
<dbReference type="Gene3D" id="1.20.1280.50">
    <property type="match status" value="1"/>
</dbReference>
<evidence type="ECO:0000259" key="1">
    <source>
        <dbReference type="PROSITE" id="PS50181"/>
    </source>
</evidence>
<proteinExistence type="predicted"/>
<dbReference type="InterPro" id="IPR050796">
    <property type="entry name" value="SCF_F-box_component"/>
</dbReference>
<dbReference type="Proteomes" id="UP000631114">
    <property type="component" value="Unassembled WGS sequence"/>
</dbReference>
<dbReference type="PANTHER" id="PTHR31672:SF13">
    <property type="entry name" value="F-BOX PROTEIN CPR30-LIKE"/>
    <property type="match status" value="1"/>
</dbReference>
<sequence>RTSSVSQLPTYLNGPCAALFTSLGPLVFRSVFWLGNKIGHQGLGASVQPQALLNTTTKKKAKLSIVSCCDMPEDVVYRILLCLPVISLLRFKSVCKSWCSLIQSSIFIAQHLNYRSTFKENYNGNLIIFHFQRTADSPRFPHSVDVNLFTDEKLEESLNLDLPYYCDRRGKYVDHRGDDNGSIINLHMVASLDGIICLHHRESGEILLWNPAIKQLRLLPEGMLHPSRRRTQLHFGVRLGIGFDVKTNEYKVVRILLADLNSTCRVEVYSLSTDSWRIINTDLSCGYFFSDPKAPLKSGIYCWLVRISNQIRYYCDSILTFDFSNELLGTIPLPDVCSIRYDVGSQLDIISEKIACICRKFSPVSSDTERCSSDNSTCHLDIWVLDEYGVKESWTKLYTIGPFSMFSPMRFLKNGELILLANDQGLFLCNPLTQEIKNIQVQGRPIQSQWLHVASYKESLVSIEKWNGAANIEAFAGSHLSNTLP</sequence>
<dbReference type="InterPro" id="IPR017451">
    <property type="entry name" value="F-box-assoc_interact_dom"/>
</dbReference>
<reference evidence="2 3" key="1">
    <citation type="submission" date="2020-10" db="EMBL/GenBank/DDBJ databases">
        <title>The Coptis chinensis genome and diversification of protoberbering-type alkaloids.</title>
        <authorList>
            <person name="Wang B."/>
            <person name="Shu S."/>
            <person name="Song C."/>
            <person name="Liu Y."/>
        </authorList>
    </citation>
    <scope>NUCLEOTIDE SEQUENCE [LARGE SCALE GENOMIC DNA]</scope>
    <source>
        <strain evidence="2">HL-2020</strain>
        <tissue evidence="2">Leaf</tissue>
    </source>
</reference>
<protein>
    <recommendedName>
        <fullName evidence="1">F-box domain-containing protein</fullName>
    </recommendedName>
</protein>
<feature type="domain" description="F-box" evidence="1">
    <location>
        <begin position="65"/>
        <end position="117"/>
    </location>
</feature>
<keyword evidence="3" id="KW-1185">Reference proteome</keyword>
<dbReference type="SMART" id="SM00256">
    <property type="entry name" value="FBOX"/>
    <property type="match status" value="1"/>
</dbReference>
<dbReference type="Pfam" id="PF00646">
    <property type="entry name" value="F-box"/>
    <property type="match status" value="1"/>
</dbReference>
<dbReference type="SUPFAM" id="SSF81383">
    <property type="entry name" value="F-box domain"/>
    <property type="match status" value="1"/>
</dbReference>
<dbReference type="InterPro" id="IPR001810">
    <property type="entry name" value="F-box_dom"/>
</dbReference>
<dbReference type="InterPro" id="IPR006527">
    <property type="entry name" value="F-box-assoc_dom_typ1"/>
</dbReference>
<dbReference type="PANTHER" id="PTHR31672">
    <property type="entry name" value="BNACNNG10540D PROTEIN"/>
    <property type="match status" value="1"/>
</dbReference>
<name>A0A835H3I8_9MAGN</name>
<comment type="caution">
    <text evidence="2">The sequence shown here is derived from an EMBL/GenBank/DDBJ whole genome shotgun (WGS) entry which is preliminary data.</text>
</comment>
<dbReference type="Pfam" id="PF07734">
    <property type="entry name" value="FBA_1"/>
    <property type="match status" value="1"/>
</dbReference>
<organism evidence="2 3">
    <name type="scientific">Coptis chinensis</name>
    <dbReference type="NCBI Taxonomy" id="261450"/>
    <lineage>
        <taxon>Eukaryota</taxon>
        <taxon>Viridiplantae</taxon>
        <taxon>Streptophyta</taxon>
        <taxon>Embryophyta</taxon>
        <taxon>Tracheophyta</taxon>
        <taxon>Spermatophyta</taxon>
        <taxon>Magnoliopsida</taxon>
        <taxon>Ranunculales</taxon>
        <taxon>Ranunculaceae</taxon>
        <taxon>Coptidoideae</taxon>
        <taxon>Coptis</taxon>
    </lineage>
</organism>
<feature type="non-terminal residue" evidence="2">
    <location>
        <position position="485"/>
    </location>
</feature>
<dbReference type="AlphaFoldDB" id="A0A835H3I8"/>
<dbReference type="NCBIfam" id="TIGR01640">
    <property type="entry name" value="F_box_assoc_1"/>
    <property type="match status" value="1"/>
</dbReference>
<accession>A0A835H3I8</accession>
<gene>
    <name evidence="2" type="ORF">IFM89_010398</name>
</gene>
<dbReference type="OrthoDB" id="1867629at2759"/>
<evidence type="ECO:0000313" key="3">
    <source>
        <dbReference type="Proteomes" id="UP000631114"/>
    </source>
</evidence>
<dbReference type="EMBL" id="JADFTS010000008">
    <property type="protein sequence ID" value="KAF9591951.1"/>
    <property type="molecule type" value="Genomic_DNA"/>
</dbReference>
<dbReference type="PROSITE" id="PS50181">
    <property type="entry name" value="FBOX"/>
    <property type="match status" value="1"/>
</dbReference>
<evidence type="ECO:0000313" key="2">
    <source>
        <dbReference type="EMBL" id="KAF9591951.1"/>
    </source>
</evidence>